<organism evidence="2">
    <name type="scientific">Trichuris suis</name>
    <name type="common">pig whipworm</name>
    <dbReference type="NCBI Taxonomy" id="68888"/>
    <lineage>
        <taxon>Eukaryota</taxon>
        <taxon>Metazoa</taxon>
        <taxon>Ecdysozoa</taxon>
        <taxon>Nematoda</taxon>
        <taxon>Enoplea</taxon>
        <taxon>Dorylaimia</taxon>
        <taxon>Trichinellida</taxon>
        <taxon>Trichuridae</taxon>
        <taxon>Trichuris</taxon>
    </lineage>
</organism>
<dbReference type="EMBL" id="KL367573">
    <property type="protein sequence ID" value="KFD63454.1"/>
    <property type="molecule type" value="Genomic_DNA"/>
</dbReference>
<proteinExistence type="predicted"/>
<dbReference type="GO" id="GO:0004190">
    <property type="term" value="F:aspartic-type endopeptidase activity"/>
    <property type="evidence" value="ECO:0007669"/>
    <property type="project" value="InterPro"/>
</dbReference>
<dbReference type="AlphaFoldDB" id="A0A085N1V8"/>
<reference evidence="2 3" key="1">
    <citation type="journal article" date="2014" name="Nat. Genet.">
        <title>Genome and transcriptome of the porcine whipworm Trichuris suis.</title>
        <authorList>
            <person name="Jex A.R."/>
            <person name="Nejsum P."/>
            <person name="Schwarz E.M."/>
            <person name="Hu L."/>
            <person name="Young N.D."/>
            <person name="Hall R.S."/>
            <person name="Korhonen P.K."/>
            <person name="Liao S."/>
            <person name="Thamsborg S."/>
            <person name="Xia J."/>
            <person name="Xu P."/>
            <person name="Wang S."/>
            <person name="Scheerlinck J.P."/>
            <person name="Hofmann A."/>
            <person name="Sternberg P.W."/>
            <person name="Wang J."/>
            <person name="Gasser R.B."/>
        </authorList>
    </citation>
    <scope>NUCLEOTIDE SEQUENCE [LARGE SCALE GENOMIC DNA]</scope>
    <source>
        <strain evidence="2">DCEP-RM93F</strain>
        <strain evidence="1">DCEP-RM93M</strain>
    </source>
</reference>
<dbReference type="Proteomes" id="UP000030758">
    <property type="component" value="Unassembled WGS sequence"/>
</dbReference>
<dbReference type="Proteomes" id="UP000030764">
    <property type="component" value="Unassembled WGS sequence"/>
</dbReference>
<dbReference type="InterPro" id="IPR001969">
    <property type="entry name" value="Aspartic_peptidase_AS"/>
</dbReference>
<sequence>MIDGSVFRLRGRQERSATTLSDAVFRVVQTDISHETVASVVARHNDGKKTQAFYPRATFARTARHLSLRWSRSVITGSIGDIEVAMLIDSGSSASLLAVQFFSQFCSNILPSNLPATTLTTAAGVTSSRCNIVL</sequence>
<evidence type="ECO:0000313" key="2">
    <source>
        <dbReference type="EMBL" id="KFD63454.1"/>
    </source>
</evidence>
<dbReference type="EMBL" id="KL363252">
    <property type="protein sequence ID" value="KFD50522.1"/>
    <property type="molecule type" value="Genomic_DNA"/>
</dbReference>
<name>A0A085N1V8_9BILA</name>
<accession>A0A085N1V8</accession>
<gene>
    <name evidence="1" type="ORF">M513_08590</name>
    <name evidence="2" type="ORF">M514_08590</name>
</gene>
<evidence type="ECO:0000313" key="1">
    <source>
        <dbReference type="EMBL" id="KFD50522.1"/>
    </source>
</evidence>
<keyword evidence="3" id="KW-1185">Reference proteome</keyword>
<dbReference type="PROSITE" id="PS00141">
    <property type="entry name" value="ASP_PROTEASE"/>
    <property type="match status" value="1"/>
</dbReference>
<protein>
    <submittedName>
        <fullName evidence="2">Uncharacterized protein</fullName>
    </submittedName>
</protein>
<evidence type="ECO:0000313" key="3">
    <source>
        <dbReference type="Proteomes" id="UP000030764"/>
    </source>
</evidence>
<dbReference type="GO" id="GO:0006508">
    <property type="term" value="P:proteolysis"/>
    <property type="evidence" value="ECO:0007669"/>
    <property type="project" value="InterPro"/>
</dbReference>